<comment type="caution">
    <text evidence="3">The sequence shown here is derived from an EMBL/GenBank/DDBJ whole genome shotgun (WGS) entry which is preliminary data.</text>
</comment>
<organism evidence="3 4">
    <name type="scientific">Streptomyces scopuliridis RB72</name>
    <dbReference type="NCBI Taxonomy" id="1440053"/>
    <lineage>
        <taxon>Bacteria</taxon>
        <taxon>Bacillati</taxon>
        <taxon>Actinomycetota</taxon>
        <taxon>Actinomycetes</taxon>
        <taxon>Kitasatosporales</taxon>
        <taxon>Streptomycetaceae</taxon>
        <taxon>Streptomyces</taxon>
    </lineage>
</organism>
<reference evidence="3 4" key="1">
    <citation type="submission" date="2013-12" db="EMBL/GenBank/DDBJ databases">
        <title>Annotated genome of Streptomyces scopuliridis.</title>
        <authorList>
            <person name="Olson J.B."/>
        </authorList>
    </citation>
    <scope>NUCLEOTIDE SEQUENCE [LARGE SCALE GENOMIC DNA]</scope>
    <source>
        <strain evidence="3 4">RB72</strain>
    </source>
</reference>
<dbReference type="GO" id="GO:0030976">
    <property type="term" value="F:thiamine pyrophosphate binding"/>
    <property type="evidence" value="ECO:0007669"/>
    <property type="project" value="TreeGrafter"/>
</dbReference>
<dbReference type="Pfam" id="PF13416">
    <property type="entry name" value="SBP_bac_8"/>
    <property type="match status" value="1"/>
</dbReference>
<accession>A0A2T7SPM4</accession>
<evidence type="ECO:0000313" key="4">
    <source>
        <dbReference type="Proteomes" id="UP000245992"/>
    </source>
</evidence>
<feature type="signal peptide" evidence="2">
    <location>
        <begin position="1"/>
        <end position="41"/>
    </location>
</feature>
<dbReference type="Proteomes" id="UP000245992">
    <property type="component" value="Unassembled WGS sequence"/>
</dbReference>
<dbReference type="CDD" id="cd13589">
    <property type="entry name" value="PBP2_polyamine_RpCGA009"/>
    <property type="match status" value="1"/>
</dbReference>
<dbReference type="OrthoDB" id="9769319at2"/>
<dbReference type="STRING" id="1440053.GCA_000718095_00056"/>
<proteinExistence type="predicted"/>
<evidence type="ECO:0008006" key="5">
    <source>
        <dbReference type="Google" id="ProtNLM"/>
    </source>
</evidence>
<evidence type="ECO:0000256" key="2">
    <source>
        <dbReference type="SAM" id="SignalP"/>
    </source>
</evidence>
<dbReference type="AlphaFoldDB" id="A0A2T7SPM4"/>
<sequence length="382" mass="41227">MPSQRPSQRLSSRPSARLSQRLSLRPALATAAVLTSTALLATACTSSATSPSGSSGGSGGKQTITFMGFYGTFQDAFTKTVIKPFEKANPDITVTYVPIQNSSEVLAKLRASTARPVADVALMDSSVAPTANKEKLFAPLDASKVPNLDRLVDSAKSKDGHGPAVTFDSLSILYNSKNVKKAPTSWNDLWNAEYKDKLAMPIADTRGVALIIALEKLLHADYKSDINPAIDKLKTLSSAVQTWQPSPDVYTAIQSGDADVAVGWNARGQYYKDSSGGVVQPVLPKEGTVTQVNTINLVNNSAHTAAAQKFIDYAIGAEAQKAFDDEAFYAPVNKDVQLAAETKERTQASAEQRKNQIPVDWNWLTTRYTDWVDRIKREVIGG</sequence>
<gene>
    <name evidence="3" type="ORF">Y717_09380</name>
</gene>
<dbReference type="GO" id="GO:0030288">
    <property type="term" value="C:outer membrane-bounded periplasmic space"/>
    <property type="evidence" value="ECO:0007669"/>
    <property type="project" value="TreeGrafter"/>
</dbReference>
<evidence type="ECO:0000256" key="1">
    <source>
        <dbReference type="ARBA" id="ARBA00022729"/>
    </source>
</evidence>
<dbReference type="InterPro" id="IPR006059">
    <property type="entry name" value="SBP"/>
</dbReference>
<dbReference type="EMBL" id="AZSP01000380">
    <property type="protein sequence ID" value="PVE04817.1"/>
    <property type="molecule type" value="Genomic_DNA"/>
</dbReference>
<dbReference type="GO" id="GO:0015888">
    <property type="term" value="P:thiamine transport"/>
    <property type="evidence" value="ECO:0007669"/>
    <property type="project" value="TreeGrafter"/>
</dbReference>
<dbReference type="RefSeq" id="WP_051745240.1">
    <property type="nucleotide sequence ID" value="NZ_AZSP01000380.1"/>
</dbReference>
<dbReference type="GO" id="GO:0030975">
    <property type="term" value="F:thiamine binding"/>
    <property type="evidence" value="ECO:0007669"/>
    <property type="project" value="TreeGrafter"/>
</dbReference>
<dbReference type="SUPFAM" id="SSF53850">
    <property type="entry name" value="Periplasmic binding protein-like II"/>
    <property type="match status" value="1"/>
</dbReference>
<keyword evidence="1 2" id="KW-0732">Signal</keyword>
<dbReference type="GeneID" id="95546849"/>
<feature type="chain" id="PRO_5039319838" description="Polyamine ABC transporter substrate-binding protein" evidence="2">
    <location>
        <begin position="42"/>
        <end position="382"/>
    </location>
</feature>
<dbReference type="PANTHER" id="PTHR30006">
    <property type="entry name" value="THIAMINE-BINDING PERIPLASMIC PROTEIN-RELATED"/>
    <property type="match status" value="1"/>
</dbReference>
<name>A0A2T7SPM4_9ACTN</name>
<evidence type="ECO:0000313" key="3">
    <source>
        <dbReference type="EMBL" id="PVE04817.1"/>
    </source>
</evidence>
<dbReference type="Gene3D" id="3.40.190.10">
    <property type="entry name" value="Periplasmic binding protein-like II"/>
    <property type="match status" value="2"/>
</dbReference>
<protein>
    <recommendedName>
        <fullName evidence="5">Polyamine ABC transporter substrate-binding protein</fullName>
    </recommendedName>
</protein>
<dbReference type="PANTHER" id="PTHR30006:SF2">
    <property type="entry name" value="ABC TRANSPORTER SUBSTRATE-BINDING PROTEIN"/>
    <property type="match status" value="1"/>
</dbReference>
<keyword evidence="4" id="KW-1185">Reference proteome</keyword>